<dbReference type="PANTHER" id="PTHR35535">
    <property type="entry name" value="HEAT SHOCK PROTEIN HSLJ"/>
    <property type="match status" value="1"/>
</dbReference>
<dbReference type="EMBL" id="PJAF01000045">
    <property type="protein sequence ID" value="PKF67767.1"/>
    <property type="molecule type" value="Genomic_DNA"/>
</dbReference>
<gene>
    <name evidence="3" type="ORF">CXB45_10545</name>
</gene>
<dbReference type="AlphaFoldDB" id="A0A2N0X4Z4"/>
<evidence type="ECO:0000313" key="3">
    <source>
        <dbReference type="EMBL" id="PKF67767.1"/>
    </source>
</evidence>
<dbReference type="InterPro" id="IPR053147">
    <property type="entry name" value="Hsp_HslJ-like"/>
</dbReference>
<sequence length="127" mass="13066">MMTLMSLRTPLSTAAALILVGAATAHAAEAAPITGTEWRLATAPEAFFVLHEDGTIGGNDGCNVFHGAATLDGDALTVGDLASTMRFCDMEVSLTGILDGTHAVTVEGDTLTLTDAHGTRWSFSAAE</sequence>
<dbReference type="Pfam" id="PF03724">
    <property type="entry name" value="META"/>
    <property type="match status" value="1"/>
</dbReference>
<dbReference type="InterPro" id="IPR038670">
    <property type="entry name" value="HslJ-like_sf"/>
</dbReference>
<accession>A0A2N0X4Z4</accession>
<proteinExistence type="predicted"/>
<feature type="signal peptide" evidence="1">
    <location>
        <begin position="1"/>
        <end position="27"/>
    </location>
</feature>
<keyword evidence="1" id="KW-0732">Signal</keyword>
<reference evidence="3 4" key="1">
    <citation type="submission" date="2017-12" db="EMBL/GenBank/DDBJ databases">
        <title>Corynebacterium mastitidis 16-1433 Genome.</title>
        <authorList>
            <person name="Gulvik C.A."/>
        </authorList>
    </citation>
    <scope>NUCLEOTIDE SEQUENCE [LARGE SCALE GENOMIC DNA]</scope>
    <source>
        <strain evidence="3 4">16-1433</strain>
    </source>
</reference>
<dbReference type="Proteomes" id="UP000233249">
    <property type="component" value="Unassembled WGS sequence"/>
</dbReference>
<evidence type="ECO:0000256" key="1">
    <source>
        <dbReference type="SAM" id="SignalP"/>
    </source>
</evidence>
<dbReference type="InterPro" id="IPR005184">
    <property type="entry name" value="DUF306_Meta_HslJ"/>
</dbReference>
<evidence type="ECO:0000313" key="4">
    <source>
        <dbReference type="Proteomes" id="UP000233249"/>
    </source>
</evidence>
<name>A0A2N0X4Z4_9CORY</name>
<dbReference type="PANTHER" id="PTHR35535:SF2">
    <property type="entry name" value="DUF306 DOMAIN-CONTAINING PROTEIN"/>
    <property type="match status" value="1"/>
</dbReference>
<comment type="caution">
    <text evidence="3">The sequence shown here is derived from an EMBL/GenBank/DDBJ whole genome shotgun (WGS) entry which is preliminary data.</text>
</comment>
<protein>
    <recommendedName>
        <fullName evidence="2">DUF306 domain-containing protein</fullName>
    </recommendedName>
</protein>
<feature type="domain" description="DUF306" evidence="2">
    <location>
        <begin position="44"/>
        <end position="123"/>
    </location>
</feature>
<organism evidence="3 4">
    <name type="scientific">Corynebacterium mastitidis</name>
    <dbReference type="NCBI Taxonomy" id="161890"/>
    <lineage>
        <taxon>Bacteria</taxon>
        <taxon>Bacillati</taxon>
        <taxon>Actinomycetota</taxon>
        <taxon>Actinomycetes</taxon>
        <taxon>Mycobacteriales</taxon>
        <taxon>Corynebacteriaceae</taxon>
        <taxon>Corynebacterium</taxon>
    </lineage>
</organism>
<evidence type="ECO:0000259" key="2">
    <source>
        <dbReference type="Pfam" id="PF03724"/>
    </source>
</evidence>
<feature type="chain" id="PRO_5014800097" description="DUF306 domain-containing protein" evidence="1">
    <location>
        <begin position="28"/>
        <end position="127"/>
    </location>
</feature>
<dbReference type="Gene3D" id="2.40.128.270">
    <property type="match status" value="1"/>
</dbReference>